<gene>
    <name evidence="1" type="primary">58</name>
    <name evidence="1" type="ORF">SEA_VANLEE_58</name>
</gene>
<sequence length="72" mass="8264">MSYVGLRYPREMARIRGANRRGLVGIVRDDNGEADLIIRVVPGTPLPLIREMRSNHARRGAWQDRHWKAADV</sequence>
<protein>
    <submittedName>
        <fullName evidence="1">Uncharacterized protein</fullName>
    </submittedName>
</protein>
<accession>A0A8F2D9E1</accession>
<dbReference type="KEGG" id="vg:80020470"/>
<dbReference type="RefSeq" id="YP_010755799.1">
    <property type="nucleotide sequence ID" value="NC_073474.1"/>
</dbReference>
<name>A0A8F2D9E1_9CAUD</name>
<keyword evidence="2" id="KW-1185">Reference proteome</keyword>
<reference evidence="1" key="1">
    <citation type="submission" date="2021-04" db="EMBL/GenBank/DDBJ databases">
        <authorList>
            <person name="Barnhill K.B."/>
            <person name="Biggs A.M."/>
            <person name="Bland J."/>
            <person name="Choudhary H.M."/>
            <person name="Crogan R.E."/>
            <person name="Finocchiaro A.B."/>
            <person name="Franco V."/>
            <person name="Fuller T.A."/>
            <person name="Hanwacker C.G."/>
            <person name="Howard Z.E."/>
            <person name="Iqbal M."/>
            <person name="Mathew A.M."/>
            <person name="Miller S."/>
            <person name="Padhye S."/>
            <person name="Rainey E."/>
            <person name="Rodriguez A."/>
            <person name="Stewart E."/>
            <person name="Otero L.A."/>
            <person name="Chase M.A."/>
            <person name="Pollenz R.S."/>
            <person name="Garlena R.A."/>
            <person name="Russell D.A."/>
            <person name="Jacobs-Sera D."/>
            <person name="Hatfull G.F."/>
        </authorList>
    </citation>
    <scope>NUCLEOTIDE SEQUENCE</scope>
</reference>
<evidence type="ECO:0000313" key="1">
    <source>
        <dbReference type="EMBL" id="QWS68175.1"/>
    </source>
</evidence>
<dbReference type="EMBL" id="MZ028627">
    <property type="protein sequence ID" value="QWS68175.1"/>
    <property type="molecule type" value="Genomic_DNA"/>
</dbReference>
<dbReference type="GeneID" id="80020470"/>
<organism evidence="1 2">
    <name type="scientific">Gordonia phage VanLee</name>
    <dbReference type="NCBI Taxonomy" id="2845816"/>
    <lineage>
        <taxon>Viruses</taxon>
        <taxon>Duplodnaviria</taxon>
        <taxon>Heunggongvirae</taxon>
        <taxon>Uroviricota</taxon>
        <taxon>Caudoviricetes</taxon>
        <taxon>Kruegerviridae</taxon>
        <taxon>Vanleevirus</taxon>
        <taxon>Vanleevirus vanlee</taxon>
    </lineage>
</organism>
<proteinExistence type="predicted"/>
<evidence type="ECO:0000313" key="2">
    <source>
        <dbReference type="Proteomes" id="UP000683422"/>
    </source>
</evidence>
<dbReference type="Proteomes" id="UP000683422">
    <property type="component" value="Segment"/>
</dbReference>